<evidence type="ECO:0000256" key="2">
    <source>
        <dbReference type="SAM" id="Phobius"/>
    </source>
</evidence>
<name>A0A4Y5Z015_9GAMM</name>
<dbReference type="KEGG" id="lpy:FIV34_01285"/>
<dbReference type="Proteomes" id="UP000316093">
    <property type="component" value="Chromosome"/>
</dbReference>
<evidence type="ECO:0000313" key="3">
    <source>
        <dbReference type="EMBL" id="QDE37928.1"/>
    </source>
</evidence>
<gene>
    <name evidence="3" type="ORF">FIV34_01285</name>
</gene>
<keyword evidence="2" id="KW-1133">Transmembrane helix</keyword>
<evidence type="ECO:0000256" key="1">
    <source>
        <dbReference type="SAM" id="MobiDB-lite"/>
    </source>
</evidence>
<dbReference type="RefSeq" id="WP_139978903.1">
    <property type="nucleotide sequence ID" value="NZ_CP041046.1"/>
</dbReference>
<feature type="region of interest" description="Disordered" evidence="1">
    <location>
        <begin position="156"/>
        <end position="178"/>
    </location>
</feature>
<proteinExistence type="predicted"/>
<dbReference type="AlphaFoldDB" id="A0A4Y5Z015"/>
<reference evidence="3 4" key="1">
    <citation type="submission" date="2019-06" db="EMBL/GenBank/DDBJ databases">
        <title>A complete genome sequence for Luteibacter pinisoli MAH-14.</title>
        <authorList>
            <person name="Baltrus D.A."/>
        </authorList>
    </citation>
    <scope>NUCLEOTIDE SEQUENCE [LARGE SCALE GENOMIC DNA]</scope>
    <source>
        <strain evidence="3 4">MAH-14</strain>
    </source>
</reference>
<keyword evidence="2" id="KW-0812">Transmembrane</keyword>
<evidence type="ECO:0000313" key="4">
    <source>
        <dbReference type="Proteomes" id="UP000316093"/>
    </source>
</evidence>
<dbReference type="EMBL" id="CP041046">
    <property type="protein sequence ID" value="QDE37928.1"/>
    <property type="molecule type" value="Genomic_DNA"/>
</dbReference>
<feature type="region of interest" description="Disordered" evidence="1">
    <location>
        <begin position="76"/>
        <end position="99"/>
    </location>
</feature>
<keyword evidence="4" id="KW-1185">Reference proteome</keyword>
<feature type="compositionally biased region" description="Low complexity" evidence="1">
    <location>
        <begin position="156"/>
        <end position="167"/>
    </location>
</feature>
<dbReference type="OrthoDB" id="8758251at2"/>
<accession>A0A4Y5Z015</accession>
<organism evidence="3 4">
    <name type="scientific">Luteibacter pinisoli</name>
    <dbReference type="NCBI Taxonomy" id="2589080"/>
    <lineage>
        <taxon>Bacteria</taxon>
        <taxon>Pseudomonadati</taxon>
        <taxon>Pseudomonadota</taxon>
        <taxon>Gammaproteobacteria</taxon>
        <taxon>Lysobacterales</taxon>
        <taxon>Rhodanobacteraceae</taxon>
        <taxon>Luteibacter</taxon>
    </lineage>
</organism>
<keyword evidence="2" id="KW-0472">Membrane</keyword>
<protein>
    <submittedName>
        <fullName evidence="3">Uncharacterized protein</fullName>
    </submittedName>
</protein>
<feature type="transmembrane region" description="Helical" evidence="2">
    <location>
        <begin position="22"/>
        <end position="40"/>
    </location>
</feature>
<sequence>MATRSSWDPYRPVRHDNPARDVLWSILAHALVLGLVYYLAQRPPSPEAARKRVDATRNAAFQAAAVQRLNDMASAETALAQRSHGPTPPPLQPAESAQAALAQARTRYEALKQTHADLPPLPTMPHTEAQALEQLAQLKSQIVSTLARELQAASPAGASTAGAASKSGAGGPRLLGTAGDTRLTPFEVASGGSRGADIVPRGRFSTIPPLDAPVRAAGGRSVGAGGTYANRVYVDTWYVVGPFEAIGDHPLDHAELPEIAVDLDGTYAGKFGPLTWRYVQASEYPMFLPDPAESAIYYGYTELSLDRDMEIWAWVGADDDAKLWVDDQLVWKGGAPVKPWFMVDARSMRREIADYNLSEGKLRLRLSAGRHRLLFKLYNGAQVMFFSLVLSSAQ</sequence>